<dbReference type="Gene3D" id="2.40.128.110">
    <property type="entry name" value="Lipid/polyisoprenoid-binding, YceI-like"/>
    <property type="match status" value="1"/>
</dbReference>
<evidence type="ECO:0000259" key="3">
    <source>
        <dbReference type="SMART" id="SM00867"/>
    </source>
</evidence>
<evidence type="ECO:0000313" key="4">
    <source>
        <dbReference type="EMBL" id="MFD1890050.1"/>
    </source>
</evidence>
<dbReference type="InterPro" id="IPR036761">
    <property type="entry name" value="TTHA0802/YceI-like_sf"/>
</dbReference>
<dbReference type="InterPro" id="IPR007372">
    <property type="entry name" value="Lipid/polyisoprenoid-bd_YceI"/>
</dbReference>
<feature type="region of interest" description="Disordered" evidence="2">
    <location>
        <begin position="246"/>
        <end position="265"/>
    </location>
</feature>
<accession>A0ABW4RUU9</accession>
<evidence type="ECO:0000256" key="1">
    <source>
        <dbReference type="ARBA" id="ARBA00008812"/>
    </source>
</evidence>
<proteinExistence type="inferred from homology"/>
<dbReference type="PANTHER" id="PTHR34406">
    <property type="entry name" value="PROTEIN YCEI"/>
    <property type="match status" value="1"/>
</dbReference>
<comment type="similarity">
    <text evidence="1">Belongs to the UPF0312 family.</text>
</comment>
<dbReference type="Pfam" id="PF04264">
    <property type="entry name" value="YceI"/>
    <property type="match status" value="1"/>
</dbReference>
<evidence type="ECO:0000313" key="5">
    <source>
        <dbReference type="Proteomes" id="UP001597326"/>
    </source>
</evidence>
<dbReference type="PANTHER" id="PTHR34406:SF1">
    <property type="entry name" value="PROTEIN YCEI"/>
    <property type="match status" value="1"/>
</dbReference>
<feature type="domain" description="Lipid/polyisoprenoid-binding YceI-like" evidence="3">
    <location>
        <begin position="10"/>
        <end position="179"/>
    </location>
</feature>
<gene>
    <name evidence="4" type="ORF">ACFSCS_07615</name>
</gene>
<dbReference type="SUPFAM" id="SSF101874">
    <property type="entry name" value="YceI-like"/>
    <property type="match status" value="1"/>
</dbReference>
<name>A0ABW4RUU9_9ACTN</name>
<dbReference type="Proteomes" id="UP001597326">
    <property type="component" value="Unassembled WGS sequence"/>
</dbReference>
<reference evidence="5" key="1">
    <citation type="journal article" date="2019" name="Int. J. Syst. Evol. Microbiol.">
        <title>The Global Catalogue of Microorganisms (GCM) 10K type strain sequencing project: providing services to taxonomists for standard genome sequencing and annotation.</title>
        <authorList>
            <consortium name="The Broad Institute Genomics Platform"/>
            <consortium name="The Broad Institute Genome Sequencing Center for Infectious Disease"/>
            <person name="Wu L."/>
            <person name="Ma J."/>
        </authorList>
    </citation>
    <scope>NUCLEOTIDE SEQUENCE [LARGE SCALE GENOMIC DNA]</scope>
    <source>
        <strain evidence="5">CAIM 431</strain>
    </source>
</reference>
<organism evidence="4 5">
    <name type="scientific">Luteococcus peritonei</name>
    <dbReference type="NCBI Taxonomy" id="88874"/>
    <lineage>
        <taxon>Bacteria</taxon>
        <taxon>Bacillati</taxon>
        <taxon>Actinomycetota</taxon>
        <taxon>Actinomycetes</taxon>
        <taxon>Propionibacteriales</taxon>
        <taxon>Propionibacteriaceae</taxon>
        <taxon>Luteococcus</taxon>
    </lineage>
</organism>
<protein>
    <submittedName>
        <fullName evidence="4">YceI family protein</fullName>
    </submittedName>
</protein>
<dbReference type="RefSeq" id="WP_343873001.1">
    <property type="nucleotide sequence ID" value="NZ_BAAAIX010000013.1"/>
</dbReference>
<comment type="caution">
    <text evidence="4">The sequence shown here is derived from an EMBL/GenBank/DDBJ whole genome shotgun (WGS) entry which is preliminary data.</text>
</comment>
<dbReference type="EMBL" id="JBHUFZ010000016">
    <property type="protein sequence ID" value="MFD1890050.1"/>
    <property type="molecule type" value="Genomic_DNA"/>
</dbReference>
<evidence type="ECO:0000256" key="2">
    <source>
        <dbReference type="SAM" id="MobiDB-lite"/>
    </source>
</evidence>
<sequence>MQRIDEIDGTYHLDAAHSAVGFTVRHAGLTKVRGTFDSFHGYAIIDATNQEYSALMVTLSTASINTFVADRDAHLRSADFFDVETFPTITYVGTHFEILDEQRVRVDGDLTVKDVTRPLSLEFSYTGGARDPFGNERIGFETTTQISRKDFGLTWNAALETGGWLVSDEIKIEIEASAVKQLVEVPEGDFEYMPPALPDFGDEELNEAYVRELTRPRRALADDPEDSQVLDEQALGVQRAARRRAVEDTDEVELQQPITEVDRPQASRAGWRRLLQRR</sequence>
<dbReference type="SMART" id="SM00867">
    <property type="entry name" value="YceI"/>
    <property type="match status" value="1"/>
</dbReference>
<keyword evidence="5" id="KW-1185">Reference proteome</keyword>